<protein>
    <recommendedName>
        <fullName evidence="2">PASTA domain-containing protein</fullName>
    </recommendedName>
</protein>
<evidence type="ECO:0000313" key="3">
    <source>
        <dbReference type="EMBL" id="TQL99862.1"/>
    </source>
</evidence>
<dbReference type="PROSITE" id="PS51257">
    <property type="entry name" value="PROKAR_LIPOPROTEIN"/>
    <property type="match status" value="1"/>
</dbReference>
<sequence length="111" mass="11764">MRTITSGVIAALVLTGCGAGAPSNPAAPPAAPPKTSVRLIKVPAVVGKNHQLAQNTMQAAGLYDLREEDATGQGRLLIWDRNWVVVRQTPPAGRRVRPDTVVTLFSKKIGE</sequence>
<dbReference type="OrthoDB" id="4335972at2"/>
<dbReference type="Proteomes" id="UP000316096">
    <property type="component" value="Unassembled WGS sequence"/>
</dbReference>
<dbReference type="AlphaFoldDB" id="A0A543CRX0"/>
<dbReference type="RefSeq" id="WP_141958976.1">
    <property type="nucleotide sequence ID" value="NZ_VFOZ01000001.1"/>
</dbReference>
<feature type="domain" description="PASTA" evidence="2">
    <location>
        <begin position="40"/>
        <end position="105"/>
    </location>
</feature>
<organism evidence="3 4">
    <name type="scientific">Actinoallomurus bryophytorum</name>
    <dbReference type="NCBI Taxonomy" id="1490222"/>
    <lineage>
        <taxon>Bacteria</taxon>
        <taxon>Bacillati</taxon>
        <taxon>Actinomycetota</taxon>
        <taxon>Actinomycetes</taxon>
        <taxon>Streptosporangiales</taxon>
        <taxon>Thermomonosporaceae</taxon>
        <taxon>Actinoallomurus</taxon>
    </lineage>
</organism>
<dbReference type="Pfam" id="PF03793">
    <property type="entry name" value="PASTA"/>
    <property type="match status" value="1"/>
</dbReference>
<evidence type="ECO:0000256" key="1">
    <source>
        <dbReference type="SAM" id="SignalP"/>
    </source>
</evidence>
<keyword evidence="1" id="KW-0732">Signal</keyword>
<proteinExistence type="predicted"/>
<name>A0A543CRX0_9ACTN</name>
<accession>A0A543CRX0</accession>
<feature type="chain" id="PRO_5039604819" description="PASTA domain-containing protein" evidence="1">
    <location>
        <begin position="27"/>
        <end position="111"/>
    </location>
</feature>
<keyword evidence="4" id="KW-1185">Reference proteome</keyword>
<gene>
    <name evidence="3" type="ORF">FB559_5563</name>
</gene>
<reference evidence="3 4" key="1">
    <citation type="submission" date="2019-06" db="EMBL/GenBank/DDBJ databases">
        <title>Sequencing the genomes of 1000 actinobacteria strains.</title>
        <authorList>
            <person name="Klenk H.-P."/>
        </authorList>
    </citation>
    <scope>NUCLEOTIDE SEQUENCE [LARGE SCALE GENOMIC DNA]</scope>
    <source>
        <strain evidence="3 4">DSM 102200</strain>
    </source>
</reference>
<dbReference type="EMBL" id="VFOZ01000001">
    <property type="protein sequence ID" value="TQL99862.1"/>
    <property type="molecule type" value="Genomic_DNA"/>
</dbReference>
<comment type="caution">
    <text evidence="3">The sequence shown here is derived from an EMBL/GenBank/DDBJ whole genome shotgun (WGS) entry which is preliminary data.</text>
</comment>
<dbReference type="CDD" id="cd06577">
    <property type="entry name" value="PASTA_pknB"/>
    <property type="match status" value="1"/>
</dbReference>
<dbReference type="InterPro" id="IPR005543">
    <property type="entry name" value="PASTA_dom"/>
</dbReference>
<evidence type="ECO:0000313" key="4">
    <source>
        <dbReference type="Proteomes" id="UP000316096"/>
    </source>
</evidence>
<evidence type="ECO:0000259" key="2">
    <source>
        <dbReference type="Pfam" id="PF03793"/>
    </source>
</evidence>
<dbReference type="Gene3D" id="3.30.10.20">
    <property type="match status" value="1"/>
</dbReference>
<feature type="signal peptide" evidence="1">
    <location>
        <begin position="1"/>
        <end position="26"/>
    </location>
</feature>